<evidence type="ECO:0000259" key="2">
    <source>
        <dbReference type="Pfam" id="PF18576"/>
    </source>
</evidence>
<evidence type="ECO:0000259" key="1">
    <source>
        <dbReference type="Pfam" id="PF14540"/>
    </source>
</evidence>
<dbReference type="RefSeq" id="WP_034626118.1">
    <property type="nucleotide sequence ID" value="NZ_JRJU01000003.1"/>
</dbReference>
<evidence type="ECO:0000313" key="5">
    <source>
        <dbReference type="Proteomes" id="UP000030832"/>
    </source>
</evidence>
<dbReference type="EMBL" id="JRJU01000003">
    <property type="protein sequence ID" value="KHF41272.1"/>
    <property type="molecule type" value="Genomic_DNA"/>
</dbReference>
<dbReference type="Pfam" id="PF18576">
    <property type="entry name" value="HTH_52"/>
    <property type="match status" value="1"/>
</dbReference>
<evidence type="ECO:0008006" key="6">
    <source>
        <dbReference type="Google" id="ProtNLM"/>
    </source>
</evidence>
<dbReference type="Gene3D" id="1.10.10.10">
    <property type="entry name" value="Winged helix-like DNA-binding domain superfamily/Winged helix DNA-binding domain"/>
    <property type="match status" value="1"/>
</dbReference>
<dbReference type="InterPro" id="IPR043519">
    <property type="entry name" value="NT_sf"/>
</dbReference>
<proteinExistence type="predicted"/>
<comment type="caution">
    <text evidence="4">The sequence shown here is derived from an EMBL/GenBank/DDBJ whole genome shotgun (WGS) entry which is preliminary data.</text>
</comment>
<name>A0A0B0IK71_9BACI</name>
<feature type="domain" description="Nucleotidyltransferase-like" evidence="1">
    <location>
        <begin position="1"/>
        <end position="118"/>
    </location>
</feature>
<dbReference type="Proteomes" id="UP000030832">
    <property type="component" value="Unassembled WGS sequence"/>
</dbReference>
<reference evidence="4 5" key="1">
    <citation type="submission" date="2014-09" db="EMBL/GenBank/DDBJ databases">
        <title>Genome sequencing and annotation of Bacillus Okhensis strain Kh10-101T.</title>
        <authorList>
            <person name="Prakash J.S."/>
        </authorList>
    </citation>
    <scope>NUCLEOTIDE SEQUENCE [LARGE SCALE GENOMIC DNA]</scope>
    <source>
        <strain evidence="5">Kh10-101T</strain>
    </source>
</reference>
<feature type="domain" description="YgxA-like helix-turn-helix" evidence="2">
    <location>
        <begin position="224"/>
        <end position="287"/>
    </location>
</feature>
<dbReference type="Pfam" id="PF22339">
    <property type="entry name" value="YgxA-like_sub_bind"/>
    <property type="match status" value="1"/>
</dbReference>
<accession>A0A0B0IK71</accession>
<dbReference type="Gene3D" id="3.30.460.10">
    <property type="entry name" value="Beta Polymerase, domain 2"/>
    <property type="match status" value="1"/>
</dbReference>
<sequence length="291" mass="34050">MDVLLRQLYQDRASEEETLAILLVEKEFLPLSVTDGFDVVIVLINHNQNISWEVKHYTLGEKRVSLHSLSQAMMHQTLIVGNHRRLVDWLINGKIVFDRNEFLSNVKERIDSFPPGDRTKKMTIQFTKMLRRFEEGKLLFYNGHHFDAFSNMMHSLHHLARLSVINHGFYPEVTVWEQVKKIEPQTYKLYQELLKSEESLEKRIELLILATELAIHSKTELGSQHFLSLLISRSEELLSVAELMSLPEVEDYSVDLELLLRHLVEKELIESARVATKVEGIEKVFYRLKKN</sequence>
<dbReference type="Gene3D" id="1.20.120.330">
    <property type="entry name" value="Nucleotidyltransferases domain 2"/>
    <property type="match status" value="1"/>
</dbReference>
<feature type="domain" description="YgxA-like substrate binding" evidence="3">
    <location>
        <begin position="120"/>
        <end position="218"/>
    </location>
</feature>
<evidence type="ECO:0000259" key="3">
    <source>
        <dbReference type="Pfam" id="PF22339"/>
    </source>
</evidence>
<dbReference type="InterPro" id="IPR036388">
    <property type="entry name" value="WH-like_DNA-bd_sf"/>
</dbReference>
<evidence type="ECO:0000313" key="4">
    <source>
        <dbReference type="EMBL" id="KHF41272.1"/>
    </source>
</evidence>
<keyword evidence="5" id="KW-1185">Reference proteome</keyword>
<dbReference type="InterPro" id="IPR054515">
    <property type="entry name" value="YgxA-like_substrate-bd"/>
</dbReference>
<dbReference type="InterPro" id="IPR029348">
    <property type="entry name" value="NTF-like"/>
</dbReference>
<dbReference type="Pfam" id="PF14540">
    <property type="entry name" value="NTF-like"/>
    <property type="match status" value="1"/>
</dbReference>
<gene>
    <name evidence="4" type="ORF">LQ50_03260</name>
</gene>
<dbReference type="STRING" id="333138.LQ50_03260"/>
<dbReference type="OrthoDB" id="2350973at2"/>
<dbReference type="AlphaFoldDB" id="A0A0B0IK71"/>
<organism evidence="4 5">
    <name type="scientific">Halalkalibacter okhensis</name>
    <dbReference type="NCBI Taxonomy" id="333138"/>
    <lineage>
        <taxon>Bacteria</taxon>
        <taxon>Bacillati</taxon>
        <taxon>Bacillota</taxon>
        <taxon>Bacilli</taxon>
        <taxon>Bacillales</taxon>
        <taxon>Bacillaceae</taxon>
        <taxon>Halalkalibacter</taxon>
    </lineage>
</organism>
<dbReference type="InterPro" id="IPR041143">
    <property type="entry name" value="YgxA_HTH"/>
</dbReference>
<dbReference type="eggNOG" id="ENOG502Z8VM">
    <property type="taxonomic scope" value="Bacteria"/>
</dbReference>
<protein>
    <recommendedName>
        <fullName evidence="6">Nucleotidyltransferase-like domain-containing protein</fullName>
    </recommendedName>
</protein>